<evidence type="ECO:0000256" key="1">
    <source>
        <dbReference type="SAM" id="MobiDB-lite"/>
    </source>
</evidence>
<feature type="domain" description="Helicase/UvrB N-terminal" evidence="2">
    <location>
        <begin position="200"/>
        <end position="392"/>
    </location>
</feature>
<dbReference type="PANTHER" id="PTHR47396">
    <property type="entry name" value="TYPE I RESTRICTION ENZYME ECOKI R PROTEIN"/>
    <property type="match status" value="1"/>
</dbReference>
<dbReference type="InterPro" id="IPR027417">
    <property type="entry name" value="P-loop_NTPase"/>
</dbReference>
<comment type="caution">
    <text evidence="3">The sequence shown here is derived from an EMBL/GenBank/DDBJ whole genome shotgun (WGS) entry which is preliminary data.</text>
</comment>
<feature type="region of interest" description="Disordered" evidence="1">
    <location>
        <begin position="1"/>
        <end position="28"/>
    </location>
</feature>
<proteinExistence type="predicted"/>
<accession>A0A426U0E9</accession>
<dbReference type="InterPro" id="IPR050742">
    <property type="entry name" value="Helicase_Restrict-Modif_Enz"/>
</dbReference>
<feature type="non-terminal residue" evidence="3">
    <location>
        <position position="1677"/>
    </location>
</feature>
<evidence type="ECO:0000313" key="4">
    <source>
        <dbReference type="Proteomes" id="UP000280307"/>
    </source>
</evidence>
<dbReference type="Gene3D" id="3.40.50.300">
    <property type="entry name" value="P-loop containing nucleotide triphosphate hydrolases"/>
    <property type="match status" value="1"/>
</dbReference>
<dbReference type="NCBIfam" id="NF046055">
    <property type="entry name" value="restr_BPTD_3080"/>
    <property type="match status" value="1"/>
</dbReference>
<dbReference type="GO" id="GO:0003677">
    <property type="term" value="F:DNA binding"/>
    <property type="evidence" value="ECO:0007669"/>
    <property type="project" value="InterPro"/>
</dbReference>
<dbReference type="SUPFAM" id="SSF52540">
    <property type="entry name" value="P-loop containing nucleoside triphosphate hydrolases"/>
    <property type="match status" value="2"/>
</dbReference>
<sequence>MSIRSTKRATEQEAATMTQSQKPLPIQPVNKPILCNPFEEPTEHWVYESATGAATRLPGRRPASYWYKTQRTGSAQLSMFAEEERDDLPLVNALRDDVKRWRQLNYEGATPVTKQLLTHWSRSDRARRLFFCQREAVETIIYLTEILGSGRRPRWTPKLSLDDYQRLSAGQQPTGLSIPRGGAIFPSLVDQPADPALTGLTRYGCKMATGSGKTVVMAMLIAWAFCNRGRLPSDERFPNTVIAVCPNLTIKERLQVLRPDNPDAYYTAFDLVPATLMPELHKGKVLVTNWHQFAPASPHHESGKRYVVVNKGEESPRAFAKRVLGDLAERGPVMVLNDEAHHAYRPAPVGKNEKLSRDAQADREEATIWIAGLDRIHQACGIKFCVDLSATPFYLYGSGYMEGAPFPWLVSDFGLVDAIESGIVKIPRLPVSDTTGRPEPKFFALWRAITQNLQPGERLPGGKPKPEVVWREAQDALVTLASQYQERFAVVQGATPGQDRSPPVLIIVCDNTDIAKLFYERISGEKTIELATVADLDDEDEDEDEAPRQRRSRAKAKVVYGTGEVFPDLFSNREGFQPTLRIDSKLLAEAESDNPTITRKEAAEALREVVATVGRPGKPGAQVRCVVSVQMLTEGWDANNVTHILGLRAFDSQLLCEQVVGRGLRRMNYDLDPDTGLLPEEYVDIYGVPFSLIPFKGRDPGQNTAAEDKPKNRVYSLPERKAYTIRFPVVEGFAFALRQNLITADIEAMESLQLEPDENPTLVYVQPQVGMRSGAPRLDGEFETQLQDREAYYASTHVQTIMFEISRQVVSTLTNVSEGATARQFLQSRHQLFPQVYRLVDAYIRRKVKFRGVDPRELGLDIYLGRIVERLVAAIRPNTAEGELPLLPILNRYKPIGSTANIDFLTTRPVYPTIHSHLNQVVADTATWEQSATFRLEQAAERGIIACYARNDHLECTIPYDYEGISHAYTPDFLVRLRNDVTLVLEIKGQEDEQDRAKYQAAKRWCDAVNNWGQLGQWAFHVCRDPQVLVSELSVLAVDGKTPSSFGGTTSTFGPTIFGAIHSGRDTHINKIGLVKNIETCLHTQIVSNSEINIKSPSQLRARFEHILPGQPLNVGSPTPFIVWVGTDPGRFRSVSASFEYEQLAQEPEPIEFDVKVKSDTPLIIVRPVEPTMIVTPAGLTTQEAEFSVRATGSVKATLHVTITRTRDNALIQHLWVEIDAVDPAEQELSDASPSEAPHPTDQKPVTSARTLASPSLQAGFVASAGADNSTQTDPSSKLMQHTMIASGVPVYDNTPIRRPVRIEVHRSRQDDGYLFSVEADLPDRRVAGLEYPVPLNKNLLHTATQAMRIALADILGYVDRHAAEIATPFRNPKTFTIDPTLARRKYVAVARAGQDLWQAMFATGQEEQNQRLRKLSDLLQSVAPGTPLQVALKSSDFIIPWALVYDGPTPITEENLTWSGFWGYRYLLEVMLPNEYPGTSIKGPTSIPLQMLLNDHDLRLLSETQWDTLRTELQRIQPRSEYGVAALLALRNPLCSPLVYAFCHGEDPVAMNVPGAMPRHAKLIFGQYATIRLADLPLKVDANRPLIFLNACRSAATQPLYADGFASFFINQRGARAFIGTETEIPQALAHHVALRFWRAFDQGEPIAKILYDLRRYYLKGFHQMGINCRFLRYAA</sequence>
<dbReference type="EMBL" id="RSAS01000395">
    <property type="protein sequence ID" value="RRR72398.1"/>
    <property type="molecule type" value="Genomic_DNA"/>
</dbReference>
<dbReference type="Pfam" id="PF04851">
    <property type="entry name" value="ResIII"/>
    <property type="match status" value="1"/>
</dbReference>
<organism evidence="3 4">
    <name type="scientific">Candidatus Viridilinea halotolerans</name>
    <dbReference type="NCBI Taxonomy" id="2491704"/>
    <lineage>
        <taxon>Bacteria</taxon>
        <taxon>Bacillati</taxon>
        <taxon>Chloroflexota</taxon>
        <taxon>Chloroflexia</taxon>
        <taxon>Chloroflexales</taxon>
        <taxon>Chloroflexineae</taxon>
        <taxon>Oscillochloridaceae</taxon>
        <taxon>Candidatus Viridilinea</taxon>
    </lineage>
</organism>
<dbReference type="InterPro" id="IPR006935">
    <property type="entry name" value="Helicase/UvrB_N"/>
</dbReference>
<gene>
    <name evidence="3" type="ORF">EI684_10150</name>
</gene>
<dbReference type="GO" id="GO:0005524">
    <property type="term" value="F:ATP binding"/>
    <property type="evidence" value="ECO:0007669"/>
    <property type="project" value="InterPro"/>
</dbReference>
<dbReference type="GO" id="GO:0005829">
    <property type="term" value="C:cytosol"/>
    <property type="evidence" value="ECO:0007669"/>
    <property type="project" value="TreeGrafter"/>
</dbReference>
<evidence type="ECO:0000259" key="2">
    <source>
        <dbReference type="Pfam" id="PF04851"/>
    </source>
</evidence>
<dbReference type="PANTHER" id="PTHR47396:SF1">
    <property type="entry name" value="ATP-DEPENDENT HELICASE IRC3-RELATED"/>
    <property type="match status" value="1"/>
</dbReference>
<dbReference type="GO" id="GO:0016787">
    <property type="term" value="F:hydrolase activity"/>
    <property type="evidence" value="ECO:0007669"/>
    <property type="project" value="InterPro"/>
</dbReference>
<protein>
    <recommendedName>
        <fullName evidence="2">Helicase/UvrB N-terminal domain-containing protein</fullName>
    </recommendedName>
</protein>
<reference evidence="3 4" key="1">
    <citation type="submission" date="2018-12" db="EMBL/GenBank/DDBJ databases">
        <title>Genome Sequence of Candidatus Viridilinea halotolerans isolated from saline sulfide-rich spring.</title>
        <authorList>
            <person name="Grouzdev D.S."/>
            <person name="Burganskaya E.I."/>
            <person name="Krutkina M.S."/>
            <person name="Sukhacheva M.V."/>
            <person name="Gorlenko V.M."/>
        </authorList>
    </citation>
    <scope>NUCLEOTIDE SEQUENCE [LARGE SCALE GENOMIC DNA]</scope>
    <source>
        <strain evidence="3">Chok-6</strain>
    </source>
</reference>
<dbReference type="Gene3D" id="3.40.91.30">
    <property type="match status" value="1"/>
</dbReference>
<name>A0A426U0E9_9CHLR</name>
<evidence type="ECO:0000313" key="3">
    <source>
        <dbReference type="EMBL" id="RRR72398.1"/>
    </source>
</evidence>
<feature type="compositionally biased region" description="Polar residues" evidence="1">
    <location>
        <begin position="13"/>
        <end position="22"/>
    </location>
</feature>
<feature type="region of interest" description="Disordered" evidence="1">
    <location>
        <begin position="1226"/>
        <end position="1248"/>
    </location>
</feature>
<dbReference type="Proteomes" id="UP000280307">
    <property type="component" value="Unassembled WGS sequence"/>
</dbReference>